<dbReference type="InterPro" id="IPR011249">
    <property type="entry name" value="Metalloenz_LuxS/M16"/>
</dbReference>
<evidence type="ECO:0000313" key="6">
    <source>
        <dbReference type="EMBL" id="ABG61834.1"/>
    </source>
</evidence>
<evidence type="ECO:0000256" key="2">
    <source>
        <dbReference type="ARBA" id="ARBA00023049"/>
    </source>
</evidence>
<dbReference type="GO" id="GO:0008237">
    <property type="term" value="F:metallopeptidase activity"/>
    <property type="evidence" value="ECO:0007669"/>
    <property type="project" value="UniProtKB-KW"/>
</dbReference>
<accession>Q11L91</accession>
<keyword evidence="3" id="KW-0732">Signal</keyword>
<evidence type="ECO:0000259" key="5">
    <source>
        <dbReference type="Pfam" id="PF05193"/>
    </source>
</evidence>
<dbReference type="KEGG" id="mes:Meso_0430"/>
<feature type="chain" id="PRO_5004180409" evidence="3">
    <location>
        <begin position="24"/>
        <end position="453"/>
    </location>
</feature>
<comment type="similarity">
    <text evidence="1">Belongs to the peptidase M16 family.</text>
</comment>
<dbReference type="Pfam" id="PF05193">
    <property type="entry name" value="Peptidase_M16_C"/>
    <property type="match status" value="1"/>
</dbReference>
<dbReference type="SUPFAM" id="SSF63411">
    <property type="entry name" value="LuxS/MPP-like metallohydrolase"/>
    <property type="match status" value="2"/>
</dbReference>
<reference evidence="6" key="1">
    <citation type="submission" date="2006-06" db="EMBL/GenBank/DDBJ databases">
        <title>Complete sequence of chromosome of Chelativorans sp. BNC1.</title>
        <authorList>
            <consortium name="US DOE Joint Genome Institute"/>
            <person name="Copeland A."/>
            <person name="Lucas S."/>
            <person name="Lapidus A."/>
            <person name="Barry K."/>
            <person name="Detter J.C."/>
            <person name="Glavina del Rio T."/>
            <person name="Hammon N."/>
            <person name="Israni S."/>
            <person name="Dalin E."/>
            <person name="Tice H."/>
            <person name="Pitluck S."/>
            <person name="Chertkov O."/>
            <person name="Brettin T."/>
            <person name="Bruce D."/>
            <person name="Han C."/>
            <person name="Tapia R."/>
            <person name="Gilna P."/>
            <person name="Schmutz J."/>
            <person name="Larimer F."/>
            <person name="Land M."/>
            <person name="Hauser L."/>
            <person name="Kyrpides N."/>
            <person name="Mikhailova N."/>
            <person name="Richardson P."/>
        </authorList>
    </citation>
    <scope>NUCLEOTIDE SEQUENCE</scope>
    <source>
        <strain evidence="6">BNC1</strain>
    </source>
</reference>
<gene>
    <name evidence="6" type="ordered locus">Meso_0430</name>
</gene>
<dbReference type="eggNOG" id="COG0612">
    <property type="taxonomic scope" value="Bacteria"/>
</dbReference>
<dbReference type="InterPro" id="IPR050361">
    <property type="entry name" value="MPP/UQCRC_Complex"/>
</dbReference>
<dbReference type="GO" id="GO:0046872">
    <property type="term" value="F:metal ion binding"/>
    <property type="evidence" value="ECO:0007669"/>
    <property type="project" value="InterPro"/>
</dbReference>
<protein>
    <submittedName>
        <fullName evidence="6">Peptidase M16-like protein</fullName>
    </submittedName>
</protein>
<proteinExistence type="inferred from homology"/>
<feature type="signal peptide" evidence="3">
    <location>
        <begin position="1"/>
        <end position="23"/>
    </location>
</feature>
<organism evidence="6">
    <name type="scientific">Chelativorans sp. (strain BNC1)</name>
    <dbReference type="NCBI Taxonomy" id="266779"/>
    <lineage>
        <taxon>Bacteria</taxon>
        <taxon>Pseudomonadati</taxon>
        <taxon>Pseudomonadota</taxon>
        <taxon>Alphaproteobacteria</taxon>
        <taxon>Hyphomicrobiales</taxon>
        <taxon>Phyllobacteriaceae</taxon>
        <taxon>Chelativorans</taxon>
    </lineage>
</organism>
<feature type="domain" description="Peptidase M16 C-terminal" evidence="5">
    <location>
        <begin position="196"/>
        <end position="380"/>
    </location>
</feature>
<dbReference type="STRING" id="266779.Meso_0430"/>
<dbReference type="PANTHER" id="PTHR11851:SF49">
    <property type="entry name" value="MITOCHONDRIAL-PROCESSING PEPTIDASE SUBUNIT ALPHA"/>
    <property type="match status" value="1"/>
</dbReference>
<evidence type="ECO:0000259" key="4">
    <source>
        <dbReference type="Pfam" id="PF00675"/>
    </source>
</evidence>
<evidence type="ECO:0000256" key="3">
    <source>
        <dbReference type="SAM" id="SignalP"/>
    </source>
</evidence>
<dbReference type="InterPro" id="IPR007863">
    <property type="entry name" value="Peptidase_M16_C"/>
</dbReference>
<dbReference type="PANTHER" id="PTHR11851">
    <property type="entry name" value="METALLOPROTEASE"/>
    <property type="match status" value="1"/>
</dbReference>
<dbReference type="Gene3D" id="3.30.830.10">
    <property type="entry name" value="Metalloenzyme, LuxS/M16 peptidase-like"/>
    <property type="match status" value="2"/>
</dbReference>
<sequence length="453" mass="50470" precursor="true">MRFLSFIAAFLIVAAASLPQASAQSSPDVFEAETFSLENGLQVVVIPQRRVPVVTHILFYKAGGADEERGQSGIAHFFEHLMFKATKNHEAGAFEAAVKAVGGSQNAFTTSDFTAYFEQVPPSALKDMMAFEADRMRNLVLSDDAIETERRVVMEERLMRVDNDPSGILREAVGANLFHNHPYGTPVIGWMHEIEKLTKEQLQTFYDRYYRPNNAVLVVAGDVDAETVRKLAEETYGKLERGPDLPPRIRPMEPDLKVEQVVILRDPRVTLPSFSRNWFGPAPFGENEQDADALVLLSTILGGGERSRLHQELVVKRQIASSAGAWTSMNLRDYSQMGVYASPIDPDKLREVQQAVDKEIEKMASENVSEHELETAKKVLASQLIFSWERQMSRALEVGTTLMVGGTLDDVASIRERIDAVTADQIREAAQRYLSVRRSVAGYLLPVDAEDPA</sequence>
<name>Q11L91_CHESB</name>
<dbReference type="EMBL" id="CP000390">
    <property type="protein sequence ID" value="ABG61834.1"/>
    <property type="molecule type" value="Genomic_DNA"/>
</dbReference>
<feature type="domain" description="Peptidase M16 N-terminal" evidence="4">
    <location>
        <begin position="48"/>
        <end position="188"/>
    </location>
</feature>
<dbReference type="Pfam" id="PF00675">
    <property type="entry name" value="Peptidase_M16"/>
    <property type="match status" value="1"/>
</dbReference>
<keyword evidence="2" id="KW-0378">Hydrolase</keyword>
<dbReference type="OrthoDB" id="9811314at2"/>
<keyword evidence="2" id="KW-0482">Metalloprotease</keyword>
<dbReference type="AlphaFoldDB" id="Q11L91"/>
<evidence type="ECO:0000256" key="1">
    <source>
        <dbReference type="ARBA" id="ARBA00007261"/>
    </source>
</evidence>
<dbReference type="HOGENOM" id="CLU_009902_1_0_5"/>
<dbReference type="InterPro" id="IPR011765">
    <property type="entry name" value="Pept_M16_N"/>
</dbReference>
<keyword evidence="2" id="KW-0645">Protease</keyword>